<evidence type="ECO:0000256" key="2">
    <source>
        <dbReference type="SAM" id="Phobius"/>
    </source>
</evidence>
<dbReference type="Proteomes" id="UP000636793">
    <property type="component" value="Unassembled WGS sequence"/>
</dbReference>
<feature type="transmembrane region" description="Helical" evidence="2">
    <location>
        <begin position="86"/>
        <end position="107"/>
    </location>
</feature>
<feature type="transmembrane region" description="Helical" evidence="2">
    <location>
        <begin position="26"/>
        <end position="44"/>
    </location>
</feature>
<gene>
    <name evidence="3" type="ORF">GCM10011492_15150</name>
</gene>
<reference evidence="3" key="1">
    <citation type="journal article" date="2014" name="Int. J. Syst. Evol. Microbiol.">
        <title>Complete genome sequence of Corynebacterium casei LMG S-19264T (=DSM 44701T), isolated from a smear-ripened cheese.</title>
        <authorList>
            <consortium name="US DOE Joint Genome Institute (JGI-PGF)"/>
            <person name="Walter F."/>
            <person name="Albersmeier A."/>
            <person name="Kalinowski J."/>
            <person name="Ruckert C."/>
        </authorList>
    </citation>
    <scope>NUCLEOTIDE SEQUENCE</scope>
    <source>
        <strain evidence="3">CGMCC 1.15085</strain>
    </source>
</reference>
<feature type="transmembrane region" description="Helical" evidence="2">
    <location>
        <begin position="56"/>
        <end position="79"/>
    </location>
</feature>
<accession>A0A916T1E2</accession>
<proteinExistence type="predicted"/>
<keyword evidence="2" id="KW-1133">Transmembrane helix</keyword>
<keyword evidence="2" id="KW-0812">Transmembrane</keyword>
<keyword evidence="4" id="KW-1185">Reference proteome</keyword>
<keyword evidence="2" id="KW-0472">Membrane</keyword>
<evidence type="ECO:0000256" key="1">
    <source>
        <dbReference type="SAM" id="MobiDB-lite"/>
    </source>
</evidence>
<comment type="caution">
    <text evidence="3">The sequence shown here is derived from an EMBL/GenBank/DDBJ whole genome shotgun (WGS) entry which is preliminary data.</text>
</comment>
<protein>
    <submittedName>
        <fullName evidence="3">Uncharacterized protein</fullName>
    </submittedName>
</protein>
<feature type="transmembrane region" description="Helical" evidence="2">
    <location>
        <begin position="154"/>
        <end position="182"/>
    </location>
</feature>
<sequence length="202" mass="21431">MFAHVRRVDPGGMSQSRSPTIESTRIPALCVPALLLAYGILRFVDRIGGTDESGPLWVAGHLCFLGAIVGVAVLDVLLWRSLGQSLVTDTADVLGLAGSAAFVWVIVGDISPSIHSELPVPGPVTALGPPAFLLGIFMLLGVAALRAQFPWPHWILVVVGFSCVAASLALLPLAAVLLLVGFEPLRSHQRLIGERPTVDHRR</sequence>
<feature type="transmembrane region" description="Helical" evidence="2">
    <location>
        <begin position="127"/>
        <end position="147"/>
    </location>
</feature>
<feature type="region of interest" description="Disordered" evidence="1">
    <location>
        <begin position="1"/>
        <end position="20"/>
    </location>
</feature>
<evidence type="ECO:0000313" key="3">
    <source>
        <dbReference type="EMBL" id="GGB25963.1"/>
    </source>
</evidence>
<name>A0A916T1E2_9MICO</name>
<reference evidence="3" key="2">
    <citation type="submission" date="2020-09" db="EMBL/GenBank/DDBJ databases">
        <authorList>
            <person name="Sun Q."/>
            <person name="Zhou Y."/>
        </authorList>
    </citation>
    <scope>NUCLEOTIDE SEQUENCE</scope>
    <source>
        <strain evidence="3">CGMCC 1.15085</strain>
    </source>
</reference>
<dbReference type="AlphaFoldDB" id="A0A916T1E2"/>
<organism evidence="3 4">
    <name type="scientific">Flexivirga endophytica</name>
    <dbReference type="NCBI Taxonomy" id="1849103"/>
    <lineage>
        <taxon>Bacteria</taxon>
        <taxon>Bacillati</taxon>
        <taxon>Actinomycetota</taxon>
        <taxon>Actinomycetes</taxon>
        <taxon>Micrococcales</taxon>
        <taxon>Dermacoccaceae</taxon>
        <taxon>Flexivirga</taxon>
    </lineage>
</organism>
<dbReference type="EMBL" id="BMHI01000002">
    <property type="protein sequence ID" value="GGB25963.1"/>
    <property type="molecule type" value="Genomic_DNA"/>
</dbReference>
<evidence type="ECO:0000313" key="4">
    <source>
        <dbReference type="Proteomes" id="UP000636793"/>
    </source>
</evidence>